<reference evidence="9 10" key="1">
    <citation type="journal article" date="2024" name="Nat. Commun.">
        <title>Phylogenomics reveals the evolutionary origins of lichenization in chlorophyte algae.</title>
        <authorList>
            <person name="Puginier C."/>
            <person name="Libourel C."/>
            <person name="Otte J."/>
            <person name="Skaloud P."/>
            <person name="Haon M."/>
            <person name="Grisel S."/>
            <person name="Petersen M."/>
            <person name="Berrin J.G."/>
            <person name="Delaux P.M."/>
            <person name="Dal Grande F."/>
            <person name="Keller J."/>
        </authorList>
    </citation>
    <scope>NUCLEOTIDE SEQUENCE [LARGE SCALE GENOMIC DNA]</scope>
    <source>
        <strain evidence="9 10">SAG 2043</strain>
    </source>
</reference>
<dbReference type="EMBL" id="JALJOR010000004">
    <property type="protein sequence ID" value="KAK9818339.1"/>
    <property type="molecule type" value="Genomic_DNA"/>
</dbReference>
<sequence>MGEPRKMVGEWELTQQIGSGSFAVVWKACHRATGQEVAIKEINTDKLNKKLKQSLESEVSILKQIEHKNIVQLLDVVEERSRLYLIMEYCAGGDLAGYIRRCKRVPEAAARAILQQLGSGLQELWAHHLVHRDLKPQNLLLSDASAQAVLKIADFGFARNLQPQGLAETLCGSPLYMAPEILQFHKYDAKADLWSVGTILYELVTGRPPFNGANHMQLLRNIERCEARIPDQIAAQLSDPCKHLIHNLLKRNPATPGLPRQRYGHSSPGEGHRRPSFESRTEPSRLAATSGQRSPFQQPPRPLLQVTAQPSSSPQQAQQASSSGMSDSLDDDYVIISSPLAALAGQGSSSARSSGHASSSTGNAQQLTRQQQPLYHPLQQQQQPTIAMQQQAQALAASQQLTPRQQQIQVAPPPSLTFIPPANRVEALRRVAHLLDKLAGAKREGSSPQDTLALRLLALQVLNVALEVAGPTKDGPGLEAEQGRIAGEMKAIAIKADETATALADSEAEAELPDVWELVYQCCLTLSKAAAVDELLGNYKSSLNTYSKVGSLFYFMFAEAPNLALEPRLDLAPADQKRLQRYTVCIGTRYTACAAASEAAMQFSRMGRGTPAGSGRW</sequence>
<dbReference type="Proteomes" id="UP001489004">
    <property type="component" value="Unassembled WGS sequence"/>
</dbReference>
<dbReference type="GO" id="GO:0005776">
    <property type="term" value="C:autophagosome"/>
    <property type="evidence" value="ECO:0007669"/>
    <property type="project" value="TreeGrafter"/>
</dbReference>
<evidence type="ECO:0000256" key="2">
    <source>
        <dbReference type="ARBA" id="ARBA00022679"/>
    </source>
</evidence>
<keyword evidence="3 6" id="KW-0547">Nucleotide-binding</keyword>
<keyword evidence="1" id="KW-0723">Serine/threonine-protein kinase</keyword>
<feature type="region of interest" description="Disordered" evidence="7">
    <location>
        <begin position="251"/>
        <end position="330"/>
    </location>
</feature>
<dbReference type="GO" id="GO:0016020">
    <property type="term" value="C:membrane"/>
    <property type="evidence" value="ECO:0007669"/>
    <property type="project" value="TreeGrafter"/>
</dbReference>
<dbReference type="Gene3D" id="1.10.510.10">
    <property type="entry name" value="Transferase(Phosphotransferase) domain 1"/>
    <property type="match status" value="1"/>
</dbReference>
<dbReference type="CDD" id="cd14009">
    <property type="entry name" value="STKc_ATG1_ULK_like"/>
    <property type="match status" value="1"/>
</dbReference>
<evidence type="ECO:0000313" key="9">
    <source>
        <dbReference type="EMBL" id="KAK9818339.1"/>
    </source>
</evidence>
<protein>
    <recommendedName>
        <fullName evidence="8">Protein kinase domain-containing protein</fullName>
    </recommendedName>
</protein>
<feature type="compositionally biased region" description="Basic and acidic residues" evidence="7">
    <location>
        <begin position="270"/>
        <end position="283"/>
    </location>
</feature>
<dbReference type="GO" id="GO:0010506">
    <property type="term" value="P:regulation of autophagy"/>
    <property type="evidence" value="ECO:0007669"/>
    <property type="project" value="InterPro"/>
</dbReference>
<dbReference type="PROSITE" id="PS00107">
    <property type="entry name" value="PROTEIN_KINASE_ATP"/>
    <property type="match status" value="1"/>
</dbReference>
<dbReference type="PROSITE" id="PS00108">
    <property type="entry name" value="PROTEIN_KINASE_ST"/>
    <property type="match status" value="1"/>
</dbReference>
<evidence type="ECO:0000256" key="5">
    <source>
        <dbReference type="ARBA" id="ARBA00022840"/>
    </source>
</evidence>
<feature type="binding site" evidence="6">
    <location>
        <position position="40"/>
    </location>
    <ligand>
        <name>ATP</name>
        <dbReference type="ChEBI" id="CHEBI:30616"/>
    </ligand>
</feature>
<name>A0AAW1QCH0_9CHLO</name>
<evidence type="ECO:0000256" key="1">
    <source>
        <dbReference type="ARBA" id="ARBA00022527"/>
    </source>
</evidence>
<dbReference type="PROSITE" id="PS50011">
    <property type="entry name" value="PROTEIN_KINASE_DOM"/>
    <property type="match status" value="1"/>
</dbReference>
<dbReference type="InterPro" id="IPR017441">
    <property type="entry name" value="Protein_kinase_ATP_BS"/>
</dbReference>
<dbReference type="FunFam" id="3.30.200.20:FF:000003">
    <property type="entry name" value="Non-specific serine/threonine protein kinase"/>
    <property type="match status" value="1"/>
</dbReference>
<evidence type="ECO:0000256" key="4">
    <source>
        <dbReference type="ARBA" id="ARBA00022777"/>
    </source>
</evidence>
<evidence type="ECO:0000259" key="8">
    <source>
        <dbReference type="PROSITE" id="PS50011"/>
    </source>
</evidence>
<dbReference type="InterPro" id="IPR000719">
    <property type="entry name" value="Prot_kinase_dom"/>
</dbReference>
<evidence type="ECO:0000313" key="10">
    <source>
        <dbReference type="Proteomes" id="UP001489004"/>
    </source>
</evidence>
<accession>A0AAW1QCH0</accession>
<comment type="caution">
    <text evidence="9">The sequence shown here is derived from an EMBL/GenBank/DDBJ whole genome shotgun (WGS) entry which is preliminary data.</text>
</comment>
<dbReference type="PANTHER" id="PTHR24348">
    <property type="entry name" value="SERINE/THREONINE-PROTEIN KINASE UNC-51-RELATED"/>
    <property type="match status" value="1"/>
</dbReference>
<feature type="region of interest" description="Disordered" evidence="7">
    <location>
        <begin position="345"/>
        <end position="369"/>
    </location>
</feature>
<dbReference type="PANTHER" id="PTHR24348:SF22">
    <property type="entry name" value="NON-SPECIFIC SERINE_THREONINE PROTEIN KINASE"/>
    <property type="match status" value="1"/>
</dbReference>
<feature type="compositionally biased region" description="Polar residues" evidence="7">
    <location>
        <begin position="287"/>
        <end position="296"/>
    </location>
</feature>
<keyword evidence="2" id="KW-0808">Transferase</keyword>
<evidence type="ECO:0000256" key="6">
    <source>
        <dbReference type="PROSITE-ProRule" id="PRU10141"/>
    </source>
</evidence>
<dbReference type="InterPro" id="IPR045269">
    <property type="entry name" value="Atg1-like"/>
</dbReference>
<feature type="compositionally biased region" description="Low complexity" evidence="7">
    <location>
        <begin position="308"/>
        <end position="323"/>
    </location>
</feature>
<dbReference type="SUPFAM" id="SSF56112">
    <property type="entry name" value="Protein kinase-like (PK-like)"/>
    <property type="match status" value="1"/>
</dbReference>
<keyword evidence="10" id="KW-1185">Reference proteome</keyword>
<organism evidence="9 10">
    <name type="scientific">[Myrmecia] bisecta</name>
    <dbReference type="NCBI Taxonomy" id="41462"/>
    <lineage>
        <taxon>Eukaryota</taxon>
        <taxon>Viridiplantae</taxon>
        <taxon>Chlorophyta</taxon>
        <taxon>core chlorophytes</taxon>
        <taxon>Trebouxiophyceae</taxon>
        <taxon>Trebouxiales</taxon>
        <taxon>Trebouxiaceae</taxon>
        <taxon>Myrmecia</taxon>
    </lineage>
</organism>
<dbReference type="FunFam" id="1.10.510.10:FF:000571">
    <property type="entry name" value="Maternal embryonic leucine zipper kinase"/>
    <property type="match status" value="1"/>
</dbReference>
<gene>
    <name evidence="9" type="ORF">WJX72_010890</name>
</gene>
<proteinExistence type="predicted"/>
<dbReference type="GO" id="GO:0005524">
    <property type="term" value="F:ATP binding"/>
    <property type="evidence" value="ECO:0007669"/>
    <property type="project" value="UniProtKB-UniRule"/>
</dbReference>
<keyword evidence="5 6" id="KW-0067">ATP-binding</keyword>
<feature type="domain" description="Protein kinase" evidence="8">
    <location>
        <begin position="11"/>
        <end position="268"/>
    </location>
</feature>
<evidence type="ECO:0000256" key="7">
    <source>
        <dbReference type="SAM" id="MobiDB-lite"/>
    </source>
</evidence>
<dbReference type="Pfam" id="PF00069">
    <property type="entry name" value="Pkinase"/>
    <property type="match status" value="1"/>
</dbReference>
<dbReference type="GO" id="GO:0000407">
    <property type="term" value="C:phagophore assembly site"/>
    <property type="evidence" value="ECO:0007669"/>
    <property type="project" value="TreeGrafter"/>
</dbReference>
<dbReference type="GO" id="GO:0004674">
    <property type="term" value="F:protein serine/threonine kinase activity"/>
    <property type="evidence" value="ECO:0007669"/>
    <property type="project" value="UniProtKB-KW"/>
</dbReference>
<dbReference type="InterPro" id="IPR008271">
    <property type="entry name" value="Ser/Thr_kinase_AS"/>
</dbReference>
<dbReference type="GO" id="GO:0005829">
    <property type="term" value="C:cytosol"/>
    <property type="evidence" value="ECO:0007669"/>
    <property type="project" value="TreeGrafter"/>
</dbReference>
<dbReference type="SMART" id="SM00220">
    <property type="entry name" value="S_TKc"/>
    <property type="match status" value="1"/>
</dbReference>
<evidence type="ECO:0000256" key="3">
    <source>
        <dbReference type="ARBA" id="ARBA00022741"/>
    </source>
</evidence>
<keyword evidence="4" id="KW-0418">Kinase</keyword>
<dbReference type="AlphaFoldDB" id="A0AAW1QCH0"/>
<dbReference type="InterPro" id="IPR011009">
    <property type="entry name" value="Kinase-like_dom_sf"/>
</dbReference>
<dbReference type="GO" id="GO:0000045">
    <property type="term" value="P:autophagosome assembly"/>
    <property type="evidence" value="ECO:0007669"/>
    <property type="project" value="TreeGrafter"/>
</dbReference>